<keyword evidence="7" id="KW-0325">Glycoprotein</keyword>
<keyword evidence="5 9" id="KW-1133">Transmembrane helix</keyword>
<feature type="transmembrane region" description="Helical" evidence="9">
    <location>
        <begin position="334"/>
        <end position="350"/>
    </location>
</feature>
<keyword evidence="2" id="KW-0328">Glycosyltransferase</keyword>
<evidence type="ECO:0000256" key="1">
    <source>
        <dbReference type="ARBA" id="ARBA00004370"/>
    </source>
</evidence>
<evidence type="ECO:0000256" key="2">
    <source>
        <dbReference type="ARBA" id="ARBA00022676"/>
    </source>
</evidence>
<dbReference type="InterPro" id="IPR029044">
    <property type="entry name" value="Nucleotide-diphossugar_trans"/>
</dbReference>
<feature type="region of interest" description="Disordered" evidence="8">
    <location>
        <begin position="450"/>
        <end position="470"/>
    </location>
</feature>
<accession>A0A074XXN0</accession>
<dbReference type="Gene3D" id="3.90.550.10">
    <property type="entry name" value="Spore Coat Polysaccharide Biosynthesis Protein SpsA, Chain A"/>
    <property type="match status" value="1"/>
</dbReference>
<dbReference type="Proteomes" id="UP000030706">
    <property type="component" value="Unassembled WGS sequence"/>
</dbReference>
<dbReference type="Pfam" id="PF13641">
    <property type="entry name" value="Glyco_tranf_2_3"/>
    <property type="match status" value="1"/>
</dbReference>
<comment type="subcellular location">
    <subcellularLocation>
        <location evidence="1">Membrane</location>
    </subcellularLocation>
</comment>
<keyword evidence="4 9" id="KW-0812">Transmembrane</keyword>
<dbReference type="GO" id="GO:0016757">
    <property type="term" value="F:glycosyltransferase activity"/>
    <property type="evidence" value="ECO:0007669"/>
    <property type="project" value="UniProtKB-KW"/>
</dbReference>
<dbReference type="PANTHER" id="PTHR47844:SF1">
    <property type="entry name" value="EXOSTOSIN-LIKE 2"/>
    <property type="match status" value="1"/>
</dbReference>
<evidence type="ECO:0000256" key="6">
    <source>
        <dbReference type="ARBA" id="ARBA00023136"/>
    </source>
</evidence>
<dbReference type="OrthoDB" id="3828420at2759"/>
<dbReference type="AlphaFoldDB" id="A0A074XXN0"/>
<evidence type="ECO:0000256" key="8">
    <source>
        <dbReference type="SAM" id="MobiDB-lite"/>
    </source>
</evidence>
<evidence type="ECO:0000313" key="10">
    <source>
        <dbReference type="EMBL" id="KEQ79436.1"/>
    </source>
</evidence>
<evidence type="ECO:0008006" key="12">
    <source>
        <dbReference type="Google" id="ProtNLM"/>
    </source>
</evidence>
<protein>
    <recommendedName>
        <fullName evidence="12">Glycosyltransferase family 2 protein</fullName>
    </recommendedName>
</protein>
<dbReference type="STRING" id="1043002.A0A074XXN0"/>
<evidence type="ECO:0000256" key="3">
    <source>
        <dbReference type="ARBA" id="ARBA00022679"/>
    </source>
</evidence>
<name>A0A074XXN0_AURPU</name>
<dbReference type="GeneID" id="40749665"/>
<evidence type="ECO:0000256" key="5">
    <source>
        <dbReference type="ARBA" id="ARBA00022989"/>
    </source>
</evidence>
<evidence type="ECO:0000256" key="4">
    <source>
        <dbReference type="ARBA" id="ARBA00022692"/>
    </source>
</evidence>
<evidence type="ECO:0000256" key="9">
    <source>
        <dbReference type="SAM" id="Phobius"/>
    </source>
</evidence>
<sequence length="481" mass="54982">MLLSSWAGSAILLFIFRYLRLVVNLISNWTYKPTPIPDRPNYSNKDVTVIIPTIEGEGENLCRTIKTCLATQPFEILIVTIDANIKRAERTAAALNSSKIRVLSVAKANKRSQMCAAIPHVMTKITVFADDDVIWPTTLLAWILAPFEDDEMGGVGTSQRLMRPKKMTIWSFLGSLYLERRNFDCSACLHIDGGLPCLSGRTVAYRTCILQDDAFTHGFTHETWRTFQLNADDDNFITRWMYTHGWKITMQYHKACEVQTTLEDSPKYLKQCLRWVRSNWRSNLTSMFVERHYWRLTPWTTYAVFQTTLTAWAFTDLLLFFLCYKATEELPADTQQTVLTAVGIWIFVFAKSIKLYGHWIRYPADLLFLPISILFGHVHGFIKLAGLMTLSAVCCLFLRNGDDITDHLALQTSWGSRDGADEDNQYRMIKLPPYHTDDLEASPQMASSSATSLSGAQYPPPYKKHEPNETCPLQGHYIHDL</sequence>
<evidence type="ECO:0000256" key="7">
    <source>
        <dbReference type="ARBA" id="ARBA00023180"/>
    </source>
</evidence>
<dbReference type="InterPro" id="IPR052427">
    <property type="entry name" value="Glycosyltrans_GT2/GT47"/>
</dbReference>
<evidence type="ECO:0000313" key="11">
    <source>
        <dbReference type="Proteomes" id="UP000030706"/>
    </source>
</evidence>
<organism evidence="10 11">
    <name type="scientific">Aureobasidium pullulans EXF-150</name>
    <dbReference type="NCBI Taxonomy" id="1043002"/>
    <lineage>
        <taxon>Eukaryota</taxon>
        <taxon>Fungi</taxon>
        <taxon>Dikarya</taxon>
        <taxon>Ascomycota</taxon>
        <taxon>Pezizomycotina</taxon>
        <taxon>Dothideomycetes</taxon>
        <taxon>Dothideomycetidae</taxon>
        <taxon>Dothideales</taxon>
        <taxon>Saccotheciaceae</taxon>
        <taxon>Aureobasidium</taxon>
    </lineage>
</organism>
<dbReference type="GO" id="GO:0016020">
    <property type="term" value="C:membrane"/>
    <property type="evidence" value="ECO:0007669"/>
    <property type="project" value="UniProtKB-SubCell"/>
</dbReference>
<gene>
    <name evidence="10" type="ORF">M438DRAFT_359706</name>
</gene>
<dbReference type="CDD" id="cd06434">
    <property type="entry name" value="GT2_HAS"/>
    <property type="match status" value="1"/>
</dbReference>
<feature type="transmembrane region" description="Helical" evidence="9">
    <location>
        <begin position="299"/>
        <end position="322"/>
    </location>
</feature>
<keyword evidence="6 9" id="KW-0472">Membrane</keyword>
<dbReference type="EMBL" id="KL585006">
    <property type="protein sequence ID" value="KEQ79436.1"/>
    <property type="molecule type" value="Genomic_DNA"/>
</dbReference>
<keyword evidence="3" id="KW-0808">Transferase</keyword>
<dbReference type="SUPFAM" id="SSF53448">
    <property type="entry name" value="Nucleotide-diphospho-sugar transferases"/>
    <property type="match status" value="1"/>
</dbReference>
<dbReference type="RefSeq" id="XP_029755623.1">
    <property type="nucleotide sequence ID" value="XM_029907359.1"/>
</dbReference>
<keyword evidence="11" id="KW-1185">Reference proteome</keyword>
<reference evidence="10 11" key="1">
    <citation type="journal article" date="2014" name="BMC Genomics">
        <title>Genome sequencing of four Aureobasidium pullulans varieties: biotechnological potential, stress tolerance, and description of new species.</title>
        <authorList>
            <person name="Gostin Ar C."/>
            <person name="Ohm R.A."/>
            <person name="Kogej T."/>
            <person name="Sonjak S."/>
            <person name="Turk M."/>
            <person name="Zajc J."/>
            <person name="Zalar P."/>
            <person name="Grube M."/>
            <person name="Sun H."/>
            <person name="Han J."/>
            <person name="Sharma A."/>
            <person name="Chiniquy J."/>
            <person name="Ngan C.Y."/>
            <person name="Lipzen A."/>
            <person name="Barry K."/>
            <person name="Grigoriev I.V."/>
            <person name="Gunde-Cimerman N."/>
        </authorList>
    </citation>
    <scope>NUCLEOTIDE SEQUENCE [LARGE SCALE GENOMIC DNA]</scope>
    <source>
        <strain evidence="10 11">EXF-150</strain>
    </source>
</reference>
<proteinExistence type="predicted"/>
<dbReference type="HOGENOM" id="CLU_019940_4_1_1"/>
<dbReference type="PANTHER" id="PTHR47844">
    <property type="entry name" value="SYNTHASE CPS1, PUTATIVE (AFU_ORTHOLOGUE AFUA_7G02500)-RELATED"/>
    <property type="match status" value="1"/>
</dbReference>